<protein>
    <submittedName>
        <fullName evidence="1">BRCT domain-containing DNA repair protein</fullName>
    </submittedName>
</protein>
<dbReference type="Proteomes" id="UP000325315">
    <property type="component" value="Unassembled WGS sequence"/>
</dbReference>
<keyword evidence="2" id="KW-1185">Reference proteome</keyword>
<dbReference type="AlphaFoldDB" id="A0A5B6VGR5"/>
<reference evidence="2" key="1">
    <citation type="journal article" date="2019" name="Plant Biotechnol. J.">
        <title>Genome sequencing of the Australian wild diploid species Gossypium australe highlights disease resistance and delayed gland morphogenesis.</title>
        <authorList>
            <person name="Cai Y."/>
            <person name="Cai X."/>
            <person name="Wang Q."/>
            <person name="Wang P."/>
            <person name="Zhang Y."/>
            <person name="Cai C."/>
            <person name="Xu Y."/>
            <person name="Wang K."/>
            <person name="Zhou Z."/>
            <person name="Wang C."/>
            <person name="Geng S."/>
            <person name="Li B."/>
            <person name="Dong Q."/>
            <person name="Hou Y."/>
            <person name="Wang H."/>
            <person name="Ai P."/>
            <person name="Liu Z."/>
            <person name="Yi F."/>
            <person name="Sun M."/>
            <person name="An G."/>
            <person name="Cheng J."/>
            <person name="Zhang Y."/>
            <person name="Shi Q."/>
            <person name="Xie Y."/>
            <person name="Shi X."/>
            <person name="Chang Y."/>
            <person name="Huang F."/>
            <person name="Chen Y."/>
            <person name="Hong S."/>
            <person name="Mi L."/>
            <person name="Sun Q."/>
            <person name="Zhang L."/>
            <person name="Zhou B."/>
            <person name="Peng R."/>
            <person name="Zhang X."/>
            <person name="Liu F."/>
        </authorList>
    </citation>
    <scope>NUCLEOTIDE SEQUENCE [LARGE SCALE GENOMIC DNA]</scope>
    <source>
        <strain evidence="2">cv. PA1801</strain>
    </source>
</reference>
<evidence type="ECO:0000313" key="1">
    <source>
        <dbReference type="EMBL" id="KAA3468251.1"/>
    </source>
</evidence>
<comment type="caution">
    <text evidence="1">The sequence shown here is derived from an EMBL/GenBank/DDBJ whole genome shotgun (WGS) entry which is preliminary data.</text>
</comment>
<dbReference type="OrthoDB" id="251770at2759"/>
<name>A0A5B6VGR5_9ROSI</name>
<dbReference type="EMBL" id="SMMG02000006">
    <property type="protein sequence ID" value="KAA3468251.1"/>
    <property type="molecule type" value="Genomic_DNA"/>
</dbReference>
<accession>A0A5B6VGR5</accession>
<gene>
    <name evidence="1" type="ORF">EPI10_014164</name>
</gene>
<evidence type="ECO:0000313" key="2">
    <source>
        <dbReference type="Proteomes" id="UP000325315"/>
    </source>
</evidence>
<proteinExistence type="predicted"/>
<sequence length="61" mass="6401">MEDLDLSSTGFPRVPEAANLVVPSPALVLPDDDGDLRENGTNSAALGFKVVTLPGRSSFFP</sequence>
<organism evidence="1 2">
    <name type="scientific">Gossypium australe</name>
    <dbReference type="NCBI Taxonomy" id="47621"/>
    <lineage>
        <taxon>Eukaryota</taxon>
        <taxon>Viridiplantae</taxon>
        <taxon>Streptophyta</taxon>
        <taxon>Embryophyta</taxon>
        <taxon>Tracheophyta</taxon>
        <taxon>Spermatophyta</taxon>
        <taxon>Magnoliopsida</taxon>
        <taxon>eudicotyledons</taxon>
        <taxon>Gunneridae</taxon>
        <taxon>Pentapetalae</taxon>
        <taxon>rosids</taxon>
        <taxon>malvids</taxon>
        <taxon>Malvales</taxon>
        <taxon>Malvaceae</taxon>
        <taxon>Malvoideae</taxon>
        <taxon>Gossypium</taxon>
    </lineage>
</organism>